<protein>
    <recommendedName>
        <fullName evidence="3">Sporulation histidine kinase inhibitor Sda</fullName>
    </recommendedName>
</protein>
<dbReference type="InterPro" id="IPR036916">
    <property type="entry name" value="Sda_sf"/>
</dbReference>
<keyword evidence="2" id="KW-1185">Reference proteome</keyword>
<dbReference type="OrthoDB" id="2933732at2"/>
<dbReference type="Gene3D" id="1.10.287.1100">
    <property type="entry name" value="Sporulation inhibitor A"/>
    <property type="match status" value="1"/>
</dbReference>
<dbReference type="Proteomes" id="UP000031938">
    <property type="component" value="Unassembled WGS sequence"/>
</dbReference>
<dbReference type="PATRIC" id="fig|889306.3.peg.1141"/>
<name>A0A0C2VZ55_9BACL</name>
<evidence type="ECO:0000313" key="2">
    <source>
        <dbReference type="Proteomes" id="UP000031938"/>
    </source>
</evidence>
<reference evidence="1 2" key="1">
    <citation type="submission" date="2015-01" db="EMBL/GenBank/DDBJ databases">
        <title>Genome sequencing of Jeotgalibacillus soli.</title>
        <authorList>
            <person name="Goh K.M."/>
            <person name="Chan K.-G."/>
            <person name="Yaakop A.S."/>
            <person name="Ee R."/>
            <person name="Gan H.M."/>
            <person name="Chan C.S."/>
        </authorList>
    </citation>
    <scope>NUCLEOTIDE SEQUENCE [LARGE SCALE GENOMIC DNA]</scope>
    <source>
        <strain evidence="1 2">P9</strain>
    </source>
</reference>
<proteinExistence type="predicted"/>
<dbReference type="InterPro" id="IPR015064">
    <property type="entry name" value="Sda"/>
</dbReference>
<evidence type="ECO:0000313" key="1">
    <source>
        <dbReference type="EMBL" id="KIL49666.1"/>
    </source>
</evidence>
<dbReference type="AlphaFoldDB" id="A0A0C2VZ55"/>
<dbReference type="Pfam" id="PF08970">
    <property type="entry name" value="Sda"/>
    <property type="match status" value="1"/>
</dbReference>
<sequence>MHELSDEKLMEAFSAAVKIQMSQDFISLLEQELIIRGLVHSKV</sequence>
<organism evidence="1 2">
    <name type="scientific">Jeotgalibacillus soli</name>
    <dbReference type="NCBI Taxonomy" id="889306"/>
    <lineage>
        <taxon>Bacteria</taxon>
        <taxon>Bacillati</taxon>
        <taxon>Bacillota</taxon>
        <taxon>Bacilli</taxon>
        <taxon>Bacillales</taxon>
        <taxon>Caryophanaceae</taxon>
        <taxon>Jeotgalibacillus</taxon>
    </lineage>
</organism>
<accession>A0A0C2VZ55</accession>
<comment type="caution">
    <text evidence="1">The sequence shown here is derived from an EMBL/GenBank/DDBJ whole genome shotgun (WGS) entry which is preliminary data.</text>
</comment>
<dbReference type="EMBL" id="JXRP01000009">
    <property type="protein sequence ID" value="KIL49666.1"/>
    <property type="molecule type" value="Genomic_DNA"/>
</dbReference>
<dbReference type="SUPFAM" id="SSF100985">
    <property type="entry name" value="Sporulation inhibitor Sda"/>
    <property type="match status" value="1"/>
</dbReference>
<evidence type="ECO:0008006" key="3">
    <source>
        <dbReference type="Google" id="ProtNLM"/>
    </source>
</evidence>
<gene>
    <name evidence="1" type="ORF">KP78_11340</name>
</gene>